<keyword evidence="4" id="KW-1185">Reference proteome</keyword>
<accession>A0ABV7WKI3</accession>
<feature type="transmembrane region" description="Helical" evidence="2">
    <location>
        <begin position="136"/>
        <end position="160"/>
    </location>
</feature>
<keyword evidence="2" id="KW-0472">Membrane</keyword>
<gene>
    <name evidence="3" type="ORF">ACFOLH_12015</name>
</gene>
<feature type="region of interest" description="Disordered" evidence="1">
    <location>
        <begin position="1"/>
        <end position="95"/>
    </location>
</feature>
<sequence length="164" mass="16188">MSPDAEPGTTPTSTPASTPPVIPPSSADTAQETTVDLTKTTTGPATTSPADADPYGAPAGPDPYGPAASDPYAPAASDPYGATRSTAATEAPAQAPAPVVVEPRGPALGTLVWGCIALAVAGLLGAWELVAVRVDLALALPVAMVTLGLLLVVGAVVTAVRQRR</sequence>
<reference evidence="4" key="1">
    <citation type="journal article" date="2019" name="Int. J. Syst. Evol. Microbiol.">
        <title>The Global Catalogue of Microorganisms (GCM) 10K type strain sequencing project: providing services to taxonomists for standard genome sequencing and annotation.</title>
        <authorList>
            <consortium name="The Broad Institute Genomics Platform"/>
            <consortium name="The Broad Institute Genome Sequencing Center for Infectious Disease"/>
            <person name="Wu L."/>
            <person name="Ma J."/>
        </authorList>
    </citation>
    <scope>NUCLEOTIDE SEQUENCE [LARGE SCALE GENOMIC DNA]</scope>
    <source>
        <strain evidence="4">NCAIM B.02333</strain>
    </source>
</reference>
<dbReference type="EMBL" id="JBHRWW010000007">
    <property type="protein sequence ID" value="MFC3689068.1"/>
    <property type="molecule type" value="Genomic_DNA"/>
</dbReference>
<comment type="caution">
    <text evidence="3">The sequence shown here is derived from an EMBL/GenBank/DDBJ whole genome shotgun (WGS) entry which is preliminary data.</text>
</comment>
<evidence type="ECO:0000256" key="1">
    <source>
        <dbReference type="SAM" id="MobiDB-lite"/>
    </source>
</evidence>
<dbReference type="Proteomes" id="UP001595685">
    <property type="component" value="Unassembled WGS sequence"/>
</dbReference>
<evidence type="ECO:0000256" key="2">
    <source>
        <dbReference type="SAM" id="Phobius"/>
    </source>
</evidence>
<evidence type="ECO:0000313" key="3">
    <source>
        <dbReference type="EMBL" id="MFC3689068.1"/>
    </source>
</evidence>
<name>A0ABV7WKI3_9MICO</name>
<protein>
    <submittedName>
        <fullName evidence="3">Uncharacterized protein</fullName>
    </submittedName>
</protein>
<feature type="compositionally biased region" description="Low complexity" evidence="1">
    <location>
        <begin position="7"/>
        <end position="16"/>
    </location>
</feature>
<proteinExistence type="predicted"/>
<feature type="compositionally biased region" description="Low complexity" evidence="1">
    <location>
        <begin position="36"/>
        <end position="59"/>
    </location>
</feature>
<keyword evidence="2" id="KW-0812">Transmembrane</keyword>
<dbReference type="RefSeq" id="WP_340294970.1">
    <property type="nucleotide sequence ID" value="NZ_JBBEOI010000195.1"/>
</dbReference>
<evidence type="ECO:0000313" key="4">
    <source>
        <dbReference type="Proteomes" id="UP001595685"/>
    </source>
</evidence>
<organism evidence="3 4">
    <name type="scientific">Aquipuribacter hungaricus</name>
    <dbReference type="NCBI Taxonomy" id="545624"/>
    <lineage>
        <taxon>Bacteria</taxon>
        <taxon>Bacillati</taxon>
        <taxon>Actinomycetota</taxon>
        <taxon>Actinomycetes</taxon>
        <taxon>Micrococcales</taxon>
        <taxon>Intrasporangiaceae</taxon>
        <taxon>Aquipuribacter</taxon>
    </lineage>
</organism>
<feature type="transmembrane region" description="Helical" evidence="2">
    <location>
        <begin position="111"/>
        <end position="130"/>
    </location>
</feature>
<keyword evidence="2" id="KW-1133">Transmembrane helix</keyword>
<feature type="compositionally biased region" description="Low complexity" evidence="1">
    <location>
        <begin position="65"/>
        <end position="95"/>
    </location>
</feature>